<dbReference type="PANTHER" id="PTHR47947:SF57">
    <property type="entry name" value="CYTOCHROME P450 81F3-LIKE"/>
    <property type="match status" value="1"/>
</dbReference>
<evidence type="ECO:0000256" key="8">
    <source>
        <dbReference type="ARBA" id="ARBA00023136"/>
    </source>
</evidence>
<comment type="catalytic activity">
    <reaction evidence="9">
        <text>(+)-pinoresinol + reduced [NADPH--hemoprotein reductase] + O2 = (+)-piperitol + oxidized [NADPH--hemoprotein reductase] + 2 H2O + H(+)</text>
        <dbReference type="Rhea" id="RHEA:56776"/>
        <dbReference type="Rhea" id="RHEA-COMP:11964"/>
        <dbReference type="Rhea" id="RHEA-COMP:11965"/>
        <dbReference type="ChEBI" id="CHEBI:40"/>
        <dbReference type="ChEBI" id="CHEBI:15377"/>
        <dbReference type="ChEBI" id="CHEBI:15378"/>
        <dbReference type="ChEBI" id="CHEBI:15379"/>
        <dbReference type="ChEBI" id="CHEBI:57618"/>
        <dbReference type="ChEBI" id="CHEBI:58210"/>
        <dbReference type="ChEBI" id="CHEBI:141003"/>
        <dbReference type="EC" id="1.14.19.74"/>
    </reaction>
    <physiologicalReaction direction="left-to-right" evidence="9">
        <dbReference type="Rhea" id="RHEA:56777"/>
    </physiologicalReaction>
</comment>
<comment type="cofactor">
    <cofactor evidence="13">
        <name>heme</name>
        <dbReference type="ChEBI" id="CHEBI:30413"/>
    </cofactor>
</comment>
<evidence type="ECO:0000256" key="3">
    <source>
        <dbReference type="ARBA" id="ARBA00022617"/>
    </source>
</evidence>
<keyword evidence="6 13" id="KW-0408">Iron</keyword>
<keyword evidence="7 14" id="KW-0503">Monooxygenase</keyword>
<evidence type="ECO:0000256" key="6">
    <source>
        <dbReference type="ARBA" id="ARBA00023004"/>
    </source>
</evidence>
<keyword evidence="8" id="KW-0472">Membrane</keyword>
<comment type="subcellular location">
    <subcellularLocation>
        <location evidence="1">Membrane</location>
        <topology evidence="1">Single-pass membrane protein</topology>
    </subcellularLocation>
</comment>
<dbReference type="PRINTS" id="PR00463">
    <property type="entry name" value="EP450I"/>
</dbReference>
<evidence type="ECO:0000256" key="12">
    <source>
        <dbReference type="ARBA" id="ARBA00066876"/>
    </source>
</evidence>
<dbReference type="PANTHER" id="PTHR47947">
    <property type="entry name" value="CYTOCHROME P450 82C3-RELATED"/>
    <property type="match status" value="1"/>
</dbReference>
<dbReference type="PROSITE" id="PS00086">
    <property type="entry name" value="CYTOCHROME_P450"/>
    <property type="match status" value="1"/>
</dbReference>
<reference evidence="15" key="1">
    <citation type="journal article" date="2017" name="Sci. Rep.">
        <title>Elucidation of terpenoid metabolism in Scoparia dulcis by RNA-seq analysis.</title>
        <authorList>
            <person name="Yamamura Y."/>
            <person name="Kurosaki F."/>
            <person name="Lee J.B."/>
        </authorList>
    </citation>
    <scope>NUCLEOTIDE SEQUENCE</scope>
    <source>
        <tissue evidence="15">Mixture of leaf and root</tissue>
    </source>
</reference>
<evidence type="ECO:0000256" key="9">
    <source>
        <dbReference type="ARBA" id="ARBA00052022"/>
    </source>
</evidence>
<dbReference type="SUPFAM" id="SSF48264">
    <property type="entry name" value="Cytochrome P450"/>
    <property type="match status" value="1"/>
</dbReference>
<accession>A0A1W7HBR3</accession>
<proteinExistence type="evidence at transcript level"/>
<dbReference type="Pfam" id="PF00067">
    <property type="entry name" value="p450"/>
    <property type="match status" value="1"/>
</dbReference>
<dbReference type="GO" id="GO:0020037">
    <property type="term" value="F:heme binding"/>
    <property type="evidence" value="ECO:0007669"/>
    <property type="project" value="InterPro"/>
</dbReference>
<dbReference type="AlphaFoldDB" id="A0A1W7HBR3"/>
<dbReference type="PRINTS" id="PR00385">
    <property type="entry name" value="P450"/>
</dbReference>
<sequence length="493" mass="56413">MDITPLLFYTFLTVSFYLIYKLLSPGRYRLPPSPGTALPLLGHLHLLDSPLHRTFLRLSKKTGPIFSLKLGFRRIVVVSSSTLVEECFTNRNDIIFANRPRSVMDKYLAYDHSTVAGGDYGDHWKSLRRVAAVELLSNARLSSFLHIRQDEVKRLLLNVYEDSSGPGYSKVELKPKLSELTFNVMMRTITGRRLSGLEQRKVINKTFELAEASNPQDFLIFLQWFDYGGFKKEVAALGEKLDQFFQELVDENRREKRTDSMIGHLLSLQESQPDFYNDFTIKGLILSLLLAGTDTSTVTVEWAMSVLLNHPDVLNKAREELNAQVGFERLIEEEDLSNLPFLQNIISETYRLFPPAPLLIPHQSSQNCRVGGYDIRRGTMLFVNAWAIHRDPELWEEPERFKPERFERKEVEKYKLIPFGMGRRGCPGIGLAQRVVGLALGSLIQCFDWERVSQDEVDLSEGIGLTMPKMMPLEAMCKPRDIMLKVVGEESLM</sequence>
<dbReference type="GO" id="GO:0102915">
    <property type="term" value="F:piperitol synthase activity"/>
    <property type="evidence" value="ECO:0007669"/>
    <property type="project" value="UniProtKB-EC"/>
</dbReference>
<dbReference type="CDD" id="cd20653">
    <property type="entry name" value="CYP81"/>
    <property type="match status" value="1"/>
</dbReference>
<evidence type="ECO:0000256" key="4">
    <source>
        <dbReference type="ARBA" id="ARBA00022723"/>
    </source>
</evidence>
<evidence type="ECO:0000313" key="15">
    <source>
        <dbReference type="EMBL" id="BAX34683.1"/>
    </source>
</evidence>
<dbReference type="EMBL" id="FX983058">
    <property type="protein sequence ID" value="BAX34683.1"/>
    <property type="molecule type" value="mRNA"/>
</dbReference>
<keyword evidence="3 13" id="KW-0349">Heme</keyword>
<evidence type="ECO:0000256" key="10">
    <source>
        <dbReference type="ARBA" id="ARBA00052057"/>
    </source>
</evidence>
<evidence type="ECO:0000256" key="11">
    <source>
        <dbReference type="ARBA" id="ARBA00056759"/>
    </source>
</evidence>
<evidence type="ECO:0000256" key="1">
    <source>
        <dbReference type="ARBA" id="ARBA00004167"/>
    </source>
</evidence>
<dbReference type="InterPro" id="IPR002401">
    <property type="entry name" value="Cyt_P450_E_grp-I"/>
</dbReference>
<organism evidence="15">
    <name type="scientific">Scoparia dulcis</name>
    <name type="common">Sweet broom</name>
    <name type="synonym">Capraria dulcis</name>
    <dbReference type="NCBI Taxonomy" id="107240"/>
    <lineage>
        <taxon>Eukaryota</taxon>
        <taxon>Viridiplantae</taxon>
        <taxon>Streptophyta</taxon>
        <taxon>Embryophyta</taxon>
        <taxon>Tracheophyta</taxon>
        <taxon>Spermatophyta</taxon>
        <taxon>Magnoliopsida</taxon>
        <taxon>eudicotyledons</taxon>
        <taxon>Gunneridae</taxon>
        <taxon>Pentapetalae</taxon>
        <taxon>asterids</taxon>
        <taxon>lamiids</taxon>
        <taxon>Lamiales</taxon>
        <taxon>Plantaginaceae</taxon>
        <taxon>Gratioleae</taxon>
        <taxon>Scoparia</taxon>
    </lineage>
</organism>
<comment type="catalytic activity">
    <reaction evidence="10">
        <text>(+)-piperitol + reduced [NADPH--hemoprotein reductase] + O2 = (+)-sesamin + oxidized [NADPH--hemoprotein reductase] + 2 H2O + H(+)</text>
        <dbReference type="Rhea" id="RHEA:56780"/>
        <dbReference type="Rhea" id="RHEA-COMP:11964"/>
        <dbReference type="Rhea" id="RHEA-COMP:11965"/>
        <dbReference type="ChEBI" id="CHEBI:15377"/>
        <dbReference type="ChEBI" id="CHEBI:15378"/>
        <dbReference type="ChEBI" id="CHEBI:15379"/>
        <dbReference type="ChEBI" id="CHEBI:57618"/>
        <dbReference type="ChEBI" id="CHEBI:58210"/>
        <dbReference type="ChEBI" id="CHEBI:66470"/>
        <dbReference type="ChEBI" id="CHEBI:141003"/>
        <dbReference type="EC" id="1.14.19.74"/>
    </reaction>
    <physiologicalReaction direction="left-to-right" evidence="10">
        <dbReference type="Rhea" id="RHEA:56781"/>
    </physiologicalReaction>
</comment>
<evidence type="ECO:0000256" key="2">
    <source>
        <dbReference type="ARBA" id="ARBA00010617"/>
    </source>
</evidence>
<comment type="function">
    <text evidence="11">Involved in the biosynthesis of (+)-sesamin, a furofuran class lignan. Functions in a dual catalytic mode. Catalyzes the synthesis of (+)-sesamin from (+)- pinoresinol by formation of two successive methylenedioxy bridges on (+)-pinoresinol and (+)-piperitol, respectively.</text>
</comment>
<dbReference type="GO" id="GO:0005506">
    <property type="term" value="F:iron ion binding"/>
    <property type="evidence" value="ECO:0007669"/>
    <property type="project" value="InterPro"/>
</dbReference>
<evidence type="ECO:0000256" key="14">
    <source>
        <dbReference type="RuleBase" id="RU000461"/>
    </source>
</evidence>
<name>A0A1W7HBR3_SCODU</name>
<protein>
    <recommendedName>
        <fullName evidence="12">(+)-piperitol/(+)-sesamin synthase</fullName>
        <ecNumber evidence="12">1.14.19.74</ecNumber>
    </recommendedName>
</protein>
<dbReference type="InterPro" id="IPR017972">
    <property type="entry name" value="Cyt_P450_CS"/>
</dbReference>
<evidence type="ECO:0000256" key="7">
    <source>
        <dbReference type="ARBA" id="ARBA00023033"/>
    </source>
</evidence>
<dbReference type="EC" id="1.14.19.74" evidence="12"/>
<evidence type="ECO:0000256" key="5">
    <source>
        <dbReference type="ARBA" id="ARBA00023002"/>
    </source>
</evidence>
<feature type="binding site" description="axial binding residue" evidence="13">
    <location>
        <position position="426"/>
    </location>
    <ligand>
        <name>heme</name>
        <dbReference type="ChEBI" id="CHEBI:30413"/>
    </ligand>
    <ligandPart>
        <name>Fe</name>
        <dbReference type="ChEBI" id="CHEBI:18248"/>
    </ligandPart>
</feature>
<dbReference type="InterPro" id="IPR036396">
    <property type="entry name" value="Cyt_P450_sf"/>
</dbReference>
<dbReference type="Gene3D" id="1.10.630.10">
    <property type="entry name" value="Cytochrome P450"/>
    <property type="match status" value="1"/>
</dbReference>
<dbReference type="InterPro" id="IPR001128">
    <property type="entry name" value="Cyt_P450"/>
</dbReference>
<evidence type="ECO:0000256" key="13">
    <source>
        <dbReference type="PIRSR" id="PIRSR602401-1"/>
    </source>
</evidence>
<dbReference type="InterPro" id="IPR050651">
    <property type="entry name" value="Plant_Cytochrome_P450_Monoox"/>
</dbReference>
<dbReference type="FunFam" id="1.10.630.10:FF:000023">
    <property type="entry name" value="Cytochrome P450 family protein"/>
    <property type="match status" value="1"/>
</dbReference>
<keyword evidence="4 13" id="KW-0479">Metal-binding</keyword>
<dbReference type="GO" id="GO:0016020">
    <property type="term" value="C:membrane"/>
    <property type="evidence" value="ECO:0007669"/>
    <property type="project" value="UniProtKB-SubCell"/>
</dbReference>
<comment type="similarity">
    <text evidence="2 14">Belongs to the cytochrome P450 family.</text>
</comment>
<keyword evidence="5 14" id="KW-0560">Oxidoreductase</keyword>